<sequence length="117" mass="13221">MKNQILLITLSLLVLFVFSNCSNESSINSEKTVIKSSIININLKSEVENLVDLHCKAINVLRKVDKGDRTALSRSNAYRKEADKIARDLQNKYSSPDEQEEYTKAYQNALVNCPSVK</sequence>
<dbReference type="EMBL" id="SETE01000001">
    <property type="protein sequence ID" value="RYM35482.1"/>
    <property type="molecule type" value="Genomic_DNA"/>
</dbReference>
<evidence type="ECO:0008006" key="4">
    <source>
        <dbReference type="Google" id="ProtNLM"/>
    </source>
</evidence>
<feature type="signal peptide" evidence="1">
    <location>
        <begin position="1"/>
        <end position="19"/>
    </location>
</feature>
<organism evidence="2 3">
    <name type="scientific">Brumimicrobium glaciale</name>
    <dbReference type="NCBI Taxonomy" id="200475"/>
    <lineage>
        <taxon>Bacteria</taxon>
        <taxon>Pseudomonadati</taxon>
        <taxon>Bacteroidota</taxon>
        <taxon>Flavobacteriia</taxon>
        <taxon>Flavobacteriales</taxon>
        <taxon>Crocinitomicaceae</taxon>
        <taxon>Brumimicrobium</taxon>
    </lineage>
</organism>
<comment type="caution">
    <text evidence="2">The sequence shown here is derived from an EMBL/GenBank/DDBJ whole genome shotgun (WGS) entry which is preliminary data.</text>
</comment>
<dbReference type="Proteomes" id="UP000293952">
    <property type="component" value="Unassembled WGS sequence"/>
</dbReference>
<gene>
    <name evidence="2" type="ORF">ERX46_00385</name>
</gene>
<keyword evidence="3" id="KW-1185">Reference proteome</keyword>
<dbReference type="AlphaFoldDB" id="A0A4Q4KRE6"/>
<dbReference type="OrthoDB" id="1467893at2"/>
<proteinExistence type="predicted"/>
<protein>
    <recommendedName>
        <fullName evidence="4">Lipoprotein</fullName>
    </recommendedName>
</protein>
<keyword evidence="1" id="KW-0732">Signal</keyword>
<dbReference type="RefSeq" id="WP_130091849.1">
    <property type="nucleotide sequence ID" value="NZ_SETE01000001.1"/>
</dbReference>
<evidence type="ECO:0000313" key="2">
    <source>
        <dbReference type="EMBL" id="RYM35482.1"/>
    </source>
</evidence>
<accession>A0A4Q4KRE6</accession>
<evidence type="ECO:0000256" key="1">
    <source>
        <dbReference type="SAM" id="SignalP"/>
    </source>
</evidence>
<reference evidence="2 3" key="1">
    <citation type="submission" date="2019-02" db="EMBL/GenBank/DDBJ databases">
        <title>Genome sequence of the sea-ice species Brumimicrobium glaciale.</title>
        <authorList>
            <person name="Bowman J.P."/>
        </authorList>
    </citation>
    <scope>NUCLEOTIDE SEQUENCE [LARGE SCALE GENOMIC DNA]</scope>
    <source>
        <strain evidence="2 3">IC156</strain>
    </source>
</reference>
<name>A0A4Q4KRE6_9FLAO</name>
<feature type="chain" id="PRO_5020372811" description="Lipoprotein" evidence="1">
    <location>
        <begin position="20"/>
        <end position="117"/>
    </location>
</feature>
<evidence type="ECO:0000313" key="3">
    <source>
        <dbReference type="Proteomes" id="UP000293952"/>
    </source>
</evidence>